<name>A0A3Q2XM72_HIPCM</name>
<evidence type="ECO:0000313" key="3">
    <source>
        <dbReference type="Proteomes" id="UP000264820"/>
    </source>
</evidence>
<dbReference type="GeneTree" id="ENSGT00510000048902"/>
<dbReference type="Proteomes" id="UP000264820">
    <property type="component" value="Unplaced"/>
</dbReference>
<dbReference type="STRING" id="109280.ENSHCOP00000001051"/>
<feature type="region of interest" description="Disordered" evidence="1">
    <location>
        <begin position="898"/>
        <end position="923"/>
    </location>
</feature>
<feature type="compositionally biased region" description="Basic and acidic residues" evidence="1">
    <location>
        <begin position="679"/>
        <end position="694"/>
    </location>
</feature>
<reference evidence="2" key="2">
    <citation type="submission" date="2025-09" db="UniProtKB">
        <authorList>
            <consortium name="Ensembl"/>
        </authorList>
    </citation>
    <scope>IDENTIFICATION</scope>
</reference>
<feature type="compositionally biased region" description="Polar residues" evidence="1">
    <location>
        <begin position="696"/>
        <end position="723"/>
    </location>
</feature>
<feature type="region of interest" description="Disordered" evidence="1">
    <location>
        <begin position="826"/>
        <end position="873"/>
    </location>
</feature>
<feature type="compositionally biased region" description="Basic and acidic residues" evidence="1">
    <location>
        <begin position="753"/>
        <end position="768"/>
    </location>
</feature>
<feature type="region of interest" description="Disordered" evidence="1">
    <location>
        <begin position="292"/>
        <end position="311"/>
    </location>
</feature>
<feature type="compositionally biased region" description="Polar residues" evidence="1">
    <location>
        <begin position="741"/>
        <end position="752"/>
    </location>
</feature>
<feature type="compositionally biased region" description="Basic and acidic residues" evidence="1">
    <location>
        <begin position="350"/>
        <end position="387"/>
    </location>
</feature>
<feature type="compositionally biased region" description="Basic and acidic residues" evidence="1">
    <location>
        <begin position="450"/>
        <end position="470"/>
    </location>
</feature>
<keyword evidence="3" id="KW-1185">Reference proteome</keyword>
<accession>A0A3Q2XM72</accession>
<feature type="region of interest" description="Disordered" evidence="1">
    <location>
        <begin position="563"/>
        <end position="604"/>
    </location>
</feature>
<proteinExistence type="predicted"/>
<dbReference type="PANTHER" id="PTHR22442">
    <property type="match status" value="1"/>
</dbReference>
<evidence type="ECO:0000256" key="1">
    <source>
        <dbReference type="SAM" id="MobiDB-lite"/>
    </source>
</evidence>
<sequence length="923" mass="103216">MKFPVDFLANVSQAELEASAHNYLNNLLHNNTDSAEQLILTDSTKVIHVDISRVGYVPLYGSGDKTRMLALFSPADPLTAVALYLLDQWWTVDDILKTSDLARDGVVEVKTVGERIVLYVLNRVIYRVREMNSEEELPFLCHGEKDYAKICWSNGEAVGFYSVKPSGSLHNYLSTRRYQLPVMDSLFVRKCHRGNGFGLRMLEDFVLSFQDGCVGLRYPLTKAMYKMCEKYLCQYPEDTDLLWEVEGVGGPNQMFNIRMAEAVTVSRDNGKDADNLTLELNTVAVAVEKGKAGEDQTVASKTESSQKEGTELPKLQKATVILVNLKTTHHQLCVKKVEKTTAPGECAGLQKEETVEAREEKDESSSVGEEPKTEKPETDSEENRTRESIGQVFTTSDTDIVKLKDDIAKNQNEENVDEMEEVPVIEIRVLRSGRKKVETSCKPTSRSKKHQAEDKCDIPVKESDRSRDIMMEEESTAVTKDTELGKQAAISEASVNITRVITEKVTTMEDNSASMMADSNDVVQAKNPVPPLEEETELTAAEQMVSKIQDLKAVDVVLVDDRVQDQTSAENGDEHEEQTNKGTTAEKNVTNSPVETEQEDPVMEECTKGTQVQVIGHEGKAGEANAFNQQIYDQKGSLEEKDVDLQMETTELKTDIEKENTVLKDCVVEQEKVQQGQKGKCEASEQEVATRDTPEMGSTSNDPAQESMTTQGAVEQHQQTQRAFANIESGDSVQVKKVEEFTTTVDQSTEAKSSVEKKADLGKPEAERVPSQGKKSVSASKRRKSKRKHKLEGEQEETAALEEMQVEQIGELLKEADDQVVSGGIAERHEEEDMTQREEYTEPKVQIEKEESKPHPKIREEGHTFIAEIDQTDERITVSDEEKVADPAIKTRVLRKRKKSASITTLPRSKRVCTNSQIEKPKI</sequence>
<feature type="compositionally biased region" description="Basic and acidic residues" evidence="1">
    <location>
        <begin position="826"/>
        <end position="863"/>
    </location>
</feature>
<feature type="region of interest" description="Disordered" evidence="1">
    <location>
        <begin position="345"/>
        <end position="393"/>
    </location>
</feature>
<feature type="region of interest" description="Disordered" evidence="1">
    <location>
        <begin position="673"/>
        <end position="800"/>
    </location>
</feature>
<feature type="region of interest" description="Disordered" evidence="1">
    <location>
        <begin position="513"/>
        <end position="537"/>
    </location>
</feature>
<dbReference type="InterPro" id="IPR029625">
    <property type="entry name" value="FAM169"/>
</dbReference>
<feature type="compositionally biased region" description="Basic residues" evidence="1">
    <location>
        <begin position="780"/>
        <end position="790"/>
    </location>
</feature>
<dbReference type="Ensembl" id="ENSHCOT00000012757.1">
    <property type="protein sequence ID" value="ENSHCOP00000001051.1"/>
    <property type="gene ID" value="ENSHCOG00000001949.1"/>
</dbReference>
<feature type="compositionally biased region" description="Polar residues" evidence="1">
    <location>
        <begin position="580"/>
        <end position="595"/>
    </location>
</feature>
<feature type="compositionally biased region" description="Polar residues" evidence="1">
    <location>
        <begin position="901"/>
        <end position="923"/>
    </location>
</feature>
<reference evidence="2" key="1">
    <citation type="submission" date="2025-08" db="UniProtKB">
        <authorList>
            <consortium name="Ensembl"/>
        </authorList>
    </citation>
    <scope>IDENTIFICATION</scope>
</reference>
<evidence type="ECO:0000313" key="2">
    <source>
        <dbReference type="Ensembl" id="ENSHCOP00000001051.1"/>
    </source>
</evidence>
<organism evidence="2 3">
    <name type="scientific">Hippocampus comes</name>
    <name type="common">Tiger tail seahorse</name>
    <dbReference type="NCBI Taxonomy" id="109280"/>
    <lineage>
        <taxon>Eukaryota</taxon>
        <taxon>Metazoa</taxon>
        <taxon>Chordata</taxon>
        <taxon>Craniata</taxon>
        <taxon>Vertebrata</taxon>
        <taxon>Euteleostomi</taxon>
        <taxon>Actinopterygii</taxon>
        <taxon>Neopterygii</taxon>
        <taxon>Teleostei</taxon>
        <taxon>Neoteleostei</taxon>
        <taxon>Acanthomorphata</taxon>
        <taxon>Syngnathiaria</taxon>
        <taxon>Syngnathiformes</taxon>
        <taxon>Syngnathoidei</taxon>
        <taxon>Syngnathidae</taxon>
        <taxon>Hippocampus</taxon>
    </lineage>
</organism>
<dbReference type="AlphaFoldDB" id="A0A3Q2XM72"/>
<dbReference type="PANTHER" id="PTHR22442:SF3">
    <property type="entry name" value="SOLUBLE LAMIN-ASSOCIATED PROTEIN OF 75 KDA"/>
    <property type="match status" value="1"/>
</dbReference>
<protein>
    <submittedName>
        <fullName evidence="2">Uncharacterized protein</fullName>
    </submittedName>
</protein>
<feature type="region of interest" description="Disordered" evidence="1">
    <location>
        <begin position="438"/>
        <end position="480"/>
    </location>
</feature>